<reference evidence="1 2" key="1">
    <citation type="journal article" date="2022" name="DNA Res.">
        <title>Chromosomal-level genome assembly of the orchid tree Bauhinia variegata (Leguminosae; Cercidoideae) supports the allotetraploid origin hypothesis of Bauhinia.</title>
        <authorList>
            <person name="Zhong Y."/>
            <person name="Chen Y."/>
            <person name="Zheng D."/>
            <person name="Pang J."/>
            <person name="Liu Y."/>
            <person name="Luo S."/>
            <person name="Meng S."/>
            <person name="Qian L."/>
            <person name="Wei D."/>
            <person name="Dai S."/>
            <person name="Zhou R."/>
        </authorList>
    </citation>
    <scope>NUCLEOTIDE SEQUENCE [LARGE SCALE GENOMIC DNA]</scope>
    <source>
        <strain evidence="1">BV-YZ2020</strain>
    </source>
</reference>
<gene>
    <name evidence="1" type="ORF">L6164_017139</name>
</gene>
<dbReference type="EMBL" id="CM039432">
    <property type="protein sequence ID" value="KAI4332211.1"/>
    <property type="molecule type" value="Genomic_DNA"/>
</dbReference>
<evidence type="ECO:0000313" key="1">
    <source>
        <dbReference type="EMBL" id="KAI4332211.1"/>
    </source>
</evidence>
<dbReference type="Proteomes" id="UP000828941">
    <property type="component" value="Chromosome 7"/>
</dbReference>
<proteinExistence type="predicted"/>
<sequence>MLAPPDQLNLISGAAFQMMHELMWFEEVKKVMQPSYIENKNSSGRTPSELFSLQHQKLLKQAKSWMERTASSCMFISTVIATGVLSAAFSIPRYAENDFLSSLPLKLIFGLQALFISITSMMVAFSSALFIIYYHDLKLVPGLMSALAFLLMPLFLFLQYPLWSDIIYSVYYRRSLFQPRNYKALLY</sequence>
<accession>A0ACB9N7J8</accession>
<evidence type="ECO:0000313" key="2">
    <source>
        <dbReference type="Proteomes" id="UP000828941"/>
    </source>
</evidence>
<organism evidence="1 2">
    <name type="scientific">Bauhinia variegata</name>
    <name type="common">Purple orchid tree</name>
    <name type="synonym">Phanera variegata</name>
    <dbReference type="NCBI Taxonomy" id="167791"/>
    <lineage>
        <taxon>Eukaryota</taxon>
        <taxon>Viridiplantae</taxon>
        <taxon>Streptophyta</taxon>
        <taxon>Embryophyta</taxon>
        <taxon>Tracheophyta</taxon>
        <taxon>Spermatophyta</taxon>
        <taxon>Magnoliopsida</taxon>
        <taxon>eudicotyledons</taxon>
        <taxon>Gunneridae</taxon>
        <taxon>Pentapetalae</taxon>
        <taxon>rosids</taxon>
        <taxon>fabids</taxon>
        <taxon>Fabales</taxon>
        <taxon>Fabaceae</taxon>
        <taxon>Cercidoideae</taxon>
        <taxon>Cercideae</taxon>
        <taxon>Bauhiniinae</taxon>
        <taxon>Bauhinia</taxon>
    </lineage>
</organism>
<name>A0ACB9N7J8_BAUVA</name>
<protein>
    <submittedName>
        <fullName evidence="1">Uncharacterized protein</fullName>
    </submittedName>
</protein>
<comment type="caution">
    <text evidence="1">The sequence shown here is derived from an EMBL/GenBank/DDBJ whole genome shotgun (WGS) entry which is preliminary data.</text>
</comment>
<keyword evidence="2" id="KW-1185">Reference proteome</keyword>